<accession>A0A8R1IA39</accession>
<dbReference type="EnsemblMetazoa" id="CJA26093.1">
    <property type="protein sequence ID" value="CJA26093.1"/>
    <property type="gene ID" value="WBGene00181665"/>
</dbReference>
<dbReference type="AlphaFoldDB" id="A0A8R1IA39"/>
<evidence type="ECO:0000313" key="2">
    <source>
        <dbReference type="Proteomes" id="UP000005237"/>
    </source>
</evidence>
<dbReference type="Proteomes" id="UP000005237">
    <property type="component" value="Unassembled WGS sequence"/>
</dbReference>
<reference evidence="2" key="1">
    <citation type="submission" date="2010-08" db="EMBL/GenBank/DDBJ databases">
        <authorList>
            <consortium name="Caenorhabditis japonica Sequencing Consortium"/>
            <person name="Wilson R.K."/>
        </authorList>
    </citation>
    <scope>NUCLEOTIDE SEQUENCE [LARGE SCALE GENOMIC DNA]</scope>
    <source>
        <strain evidence="2">DF5081</strain>
    </source>
</reference>
<evidence type="ECO:0000313" key="1">
    <source>
        <dbReference type="EnsemblMetazoa" id="CJA26093.1"/>
    </source>
</evidence>
<reference evidence="1" key="2">
    <citation type="submission" date="2022-06" db="UniProtKB">
        <authorList>
            <consortium name="EnsemblMetazoa"/>
        </authorList>
    </citation>
    <scope>IDENTIFICATION</scope>
    <source>
        <strain evidence="1">DF5081</strain>
    </source>
</reference>
<name>A0A8R1IA39_CAEJA</name>
<sequence length="73" mass="8179">MRILFSQYCSCGCLQRSNRTYATHGASMELHMSIDIERVTASTHGSITKFGMFWSSHRSTGSDHRLLRGNAAL</sequence>
<keyword evidence="2" id="KW-1185">Reference proteome</keyword>
<protein>
    <submittedName>
        <fullName evidence="1">Uncharacterized protein</fullName>
    </submittedName>
</protein>
<organism evidence="1 2">
    <name type="scientific">Caenorhabditis japonica</name>
    <dbReference type="NCBI Taxonomy" id="281687"/>
    <lineage>
        <taxon>Eukaryota</taxon>
        <taxon>Metazoa</taxon>
        <taxon>Ecdysozoa</taxon>
        <taxon>Nematoda</taxon>
        <taxon>Chromadorea</taxon>
        <taxon>Rhabditida</taxon>
        <taxon>Rhabditina</taxon>
        <taxon>Rhabditomorpha</taxon>
        <taxon>Rhabditoidea</taxon>
        <taxon>Rhabditidae</taxon>
        <taxon>Peloderinae</taxon>
        <taxon>Caenorhabditis</taxon>
    </lineage>
</organism>
<proteinExistence type="predicted"/>